<dbReference type="Pfam" id="PF14060">
    <property type="entry name" value="DUF4252"/>
    <property type="match status" value="1"/>
</dbReference>
<evidence type="ECO:0000313" key="2">
    <source>
        <dbReference type="Proteomes" id="UP000289775"/>
    </source>
</evidence>
<organism evidence="1 2">
    <name type="scientific">Flavobacterium beibuense</name>
    <dbReference type="NCBI Taxonomy" id="657326"/>
    <lineage>
        <taxon>Bacteria</taxon>
        <taxon>Pseudomonadati</taxon>
        <taxon>Bacteroidota</taxon>
        <taxon>Flavobacteriia</taxon>
        <taxon>Flavobacteriales</taxon>
        <taxon>Flavobacteriaceae</taxon>
        <taxon>Flavobacterium</taxon>
    </lineage>
</organism>
<dbReference type="RefSeq" id="WP_129752417.1">
    <property type="nucleotide sequence ID" value="NZ_JUIW01000013.1"/>
</dbReference>
<sequence>MKTIYYLFGLVIIAVLTLVSCESKPSLQKYFVEKSQSNEFMAFDLGTDIIKAAGSDNLTADQEKALKAVRKLNILIFKSDSTDTNVAHYKEETTKVKNILKNGEYEELMRVGSGKDGASINMLGENDDIDEFVVFLRKDGVFGLIRVLGDEMTPTDVLTIMQLVEKSGVDMAQLQPALNEINGSKG</sequence>
<evidence type="ECO:0000313" key="1">
    <source>
        <dbReference type="EMBL" id="RYJ40515.1"/>
    </source>
</evidence>
<proteinExistence type="predicted"/>
<dbReference type="Proteomes" id="UP000289775">
    <property type="component" value="Unassembled WGS sequence"/>
</dbReference>
<name>A0A444W3P3_9FLAO</name>
<dbReference type="OrthoDB" id="1143555at2"/>
<accession>A0A444W3P3</accession>
<dbReference type="AlphaFoldDB" id="A0A444W3P3"/>
<protein>
    <submittedName>
        <fullName evidence="1">Putative lipoprotein</fullName>
    </submittedName>
</protein>
<keyword evidence="1" id="KW-0449">Lipoprotein</keyword>
<reference evidence="1 2" key="1">
    <citation type="submission" date="2014-12" db="EMBL/GenBank/DDBJ databases">
        <title>Genome sequence of Flavobacterium beibuense RSKm HC5.</title>
        <authorList>
            <person name="Kim J.F."/>
            <person name="Song J.Y."/>
            <person name="Kwak M.-J."/>
            <person name="Lee S.-W."/>
        </authorList>
    </citation>
    <scope>NUCLEOTIDE SEQUENCE [LARGE SCALE GENOMIC DNA]</scope>
    <source>
        <strain evidence="1 2">RSKm HC5</strain>
    </source>
</reference>
<dbReference type="EMBL" id="JUIW01000013">
    <property type="protein sequence ID" value="RYJ40515.1"/>
    <property type="molecule type" value="Genomic_DNA"/>
</dbReference>
<keyword evidence="2" id="KW-1185">Reference proteome</keyword>
<dbReference type="PROSITE" id="PS51257">
    <property type="entry name" value="PROKAR_LIPOPROTEIN"/>
    <property type="match status" value="1"/>
</dbReference>
<comment type="caution">
    <text evidence="1">The sequence shown here is derived from an EMBL/GenBank/DDBJ whole genome shotgun (WGS) entry which is preliminary data.</text>
</comment>
<gene>
    <name evidence="1" type="ORF">NU09_3345</name>
</gene>
<dbReference type="InterPro" id="IPR025348">
    <property type="entry name" value="DUF4252"/>
</dbReference>